<evidence type="ECO:0000313" key="1">
    <source>
        <dbReference type="EMBL" id="RFS44406.1"/>
    </source>
</evidence>
<name>A0A372FV13_9ACTN</name>
<protein>
    <submittedName>
        <fullName evidence="1">Uncharacterized protein</fullName>
    </submittedName>
</protein>
<dbReference type="Proteomes" id="UP000262621">
    <property type="component" value="Unassembled WGS sequence"/>
</dbReference>
<dbReference type="AlphaFoldDB" id="A0A372FV13"/>
<keyword evidence="2" id="KW-1185">Reference proteome</keyword>
<reference evidence="1 2" key="1">
    <citation type="submission" date="2018-08" db="EMBL/GenBank/DDBJ databases">
        <title>Verrucosispora craniellae sp. nov., isolated from a marine sponge in the South China Sea.</title>
        <authorList>
            <person name="Li L."/>
            <person name="Lin H.W."/>
        </authorList>
    </citation>
    <scope>NUCLEOTIDE SEQUENCE [LARGE SCALE GENOMIC DNA]</scope>
    <source>
        <strain evidence="1 2">LHW63014</strain>
    </source>
</reference>
<evidence type="ECO:0000313" key="2">
    <source>
        <dbReference type="Proteomes" id="UP000262621"/>
    </source>
</evidence>
<gene>
    <name evidence="1" type="ORF">D0Q02_22205</name>
</gene>
<organism evidence="1 2">
    <name type="scientific">Micromonospora craniellae</name>
    <dbReference type="NCBI Taxonomy" id="2294034"/>
    <lineage>
        <taxon>Bacteria</taxon>
        <taxon>Bacillati</taxon>
        <taxon>Actinomycetota</taxon>
        <taxon>Actinomycetes</taxon>
        <taxon>Micromonosporales</taxon>
        <taxon>Micromonosporaceae</taxon>
        <taxon>Micromonospora</taxon>
    </lineage>
</organism>
<sequence>MDIQVWNPDGYDFYQVKRYPRPLTARQATKIQESWETFVRETVPLLPVRSWTLVTPWNPSNPRLDWLRELTAGQGFPTHWMGGRTLDAMAADRPSLVDYFFGDGGERLQRLMASALQGGRDIAPGVVGEDLLDAILARHRGLADALNDVDPFYRYELDIRTGGLGDLPWDIDIRPGSPVAMVQYRQLDAERYQVMRILPRHPGVMHLRPITGTLRLEVNTGSPEHLALEEFSRFGAPFQDIPGTVIEMSGPSGLARRTGAGLFTFLAAPNSGNGIPDLDVRLVSTDGRVLHTLELVEVEAARGADGGPGTWICGRDRSGALQFRFFLHGPDGHEIRILTGPLTGKTPAEALPAVRMAAELVDGNELLLAVRGGRPITCGWAVSDSAVRANARWHVSLLEALAAIQRFTWERVTIPDVDALSDGHIEEILRTGRLLQGERIETTWTQVTLTVASRERLPTPGVEAALIAETPIIARVGDREIPLDAKRRVIYRTARIADPAEVTSAQAGDTIRLLPGSTDHALILAIPTEHEQ</sequence>
<proteinExistence type="predicted"/>
<accession>A0A372FV13</accession>
<comment type="caution">
    <text evidence="1">The sequence shown here is derived from an EMBL/GenBank/DDBJ whole genome shotgun (WGS) entry which is preliminary data.</text>
</comment>
<dbReference type="EMBL" id="QVFU01000030">
    <property type="protein sequence ID" value="RFS44406.1"/>
    <property type="molecule type" value="Genomic_DNA"/>
</dbReference>